<organism evidence="1 2">
    <name type="scientific">Mucilaginibacter paludis DSM 18603</name>
    <dbReference type="NCBI Taxonomy" id="714943"/>
    <lineage>
        <taxon>Bacteria</taxon>
        <taxon>Pseudomonadati</taxon>
        <taxon>Bacteroidota</taxon>
        <taxon>Sphingobacteriia</taxon>
        <taxon>Sphingobacteriales</taxon>
        <taxon>Sphingobacteriaceae</taxon>
        <taxon>Mucilaginibacter</taxon>
    </lineage>
</organism>
<reference evidence="1" key="1">
    <citation type="submission" date="2011-09" db="EMBL/GenBank/DDBJ databases">
        <title>The permanent draft genome of Mucilaginibacter paludis DSM 18603.</title>
        <authorList>
            <consortium name="US DOE Joint Genome Institute (JGI-PGF)"/>
            <person name="Lucas S."/>
            <person name="Han J."/>
            <person name="Lapidus A."/>
            <person name="Bruce D."/>
            <person name="Goodwin L."/>
            <person name="Pitluck S."/>
            <person name="Peters L."/>
            <person name="Kyrpides N."/>
            <person name="Mavromatis K."/>
            <person name="Ivanova N."/>
            <person name="Mikhailova N."/>
            <person name="Held B."/>
            <person name="Detter J.C."/>
            <person name="Tapia R."/>
            <person name="Han C."/>
            <person name="Land M."/>
            <person name="Hauser L."/>
            <person name="Markowitz V."/>
            <person name="Cheng J.-F."/>
            <person name="Hugenholtz P."/>
            <person name="Woyke T."/>
            <person name="Wu D."/>
            <person name="Tindall B."/>
            <person name="Brambilla E."/>
            <person name="Klenk H.-P."/>
            <person name="Eisen J.A."/>
        </authorList>
    </citation>
    <scope>NUCLEOTIDE SEQUENCE [LARGE SCALE GENOMIC DNA]</scope>
    <source>
        <strain evidence="1">DSM 18603</strain>
    </source>
</reference>
<dbReference type="EMBL" id="CM001403">
    <property type="protein sequence ID" value="EHQ29716.1"/>
    <property type="molecule type" value="Genomic_DNA"/>
</dbReference>
<name>H1Y181_9SPHI</name>
<dbReference type="HOGENOM" id="CLU_1729323_0_0_10"/>
<dbReference type="Proteomes" id="UP000002774">
    <property type="component" value="Chromosome"/>
</dbReference>
<proteinExistence type="predicted"/>
<dbReference type="Gene3D" id="3.40.50.450">
    <property type="match status" value="1"/>
</dbReference>
<protein>
    <recommendedName>
        <fullName evidence="3">TIR domain-containing protein</fullName>
    </recommendedName>
</protein>
<sequence length="151" mass="17321">MSNHFKCFLSASYEANVTLVSEILEERQIEVFDLYEHAIGSSFQEILKRKLRQADFAIFVITPNNRNVLYEIGVCEGLGKEYFVIVDKKTEVPFYLENQLSLTANLEDKDFLGLAIDAFLQEWKSKKRKPTKTPAAKGKRTEAYNDVVLSC</sequence>
<accession>H1Y181</accession>
<evidence type="ECO:0000313" key="1">
    <source>
        <dbReference type="EMBL" id="EHQ29716.1"/>
    </source>
</evidence>
<evidence type="ECO:0008006" key="3">
    <source>
        <dbReference type="Google" id="ProtNLM"/>
    </source>
</evidence>
<gene>
    <name evidence="1" type="ORF">Mucpa_5647</name>
</gene>
<evidence type="ECO:0000313" key="2">
    <source>
        <dbReference type="Proteomes" id="UP000002774"/>
    </source>
</evidence>
<dbReference type="RefSeq" id="WP_008511051.1">
    <property type="nucleotide sequence ID" value="NZ_CM001403.1"/>
</dbReference>
<keyword evidence="2" id="KW-1185">Reference proteome</keyword>
<dbReference type="STRING" id="714943.Mucpa_5647"/>
<dbReference type="AlphaFoldDB" id="H1Y181"/>
<dbReference type="OrthoDB" id="9815193at2"/>